<dbReference type="Pfam" id="PF07456">
    <property type="entry name" value="Hpre_diP_synt_I"/>
    <property type="match status" value="1"/>
</dbReference>
<evidence type="ECO:0000313" key="3">
    <source>
        <dbReference type="Proteomes" id="UP000823615"/>
    </source>
</evidence>
<sequence>MQSQDRISRLAALSLLLSAIELFIPRFVPFFRIGLANIPLLMALNLDLQSYLQLALLKGIGTSLISGNLFSVFALISILQSLCSALCMKAVKTIFREQISVYGISVAGAAASSITQITLAALYAGQGTLTFLPILLGLSLPSSIITAHLSRKIPEPSYSLIEQESEKPSTSLIALLVVTGCAMMMTENIILILLSCIAAFTLQKRAGRKILLKPHALMLLFMLLSSVITPHGKVITTIFSLPITDGAIINGLAKGLKLSGGIALSQAFSVFIKPGKGIIGKTVATFTMLLTAYRSSTGSIWQRFLTALKTNPPSNPSKTAINVPIFTLYGISAIIIAFCIADCVFF</sequence>
<accession>A0A9D9H4M7</accession>
<keyword evidence="1" id="KW-0812">Transmembrane</keyword>
<reference evidence="2" key="1">
    <citation type="submission" date="2020-10" db="EMBL/GenBank/DDBJ databases">
        <authorList>
            <person name="Gilroy R."/>
        </authorList>
    </citation>
    <scope>NUCLEOTIDE SEQUENCE</scope>
    <source>
        <strain evidence="2">7293</strain>
    </source>
</reference>
<evidence type="ECO:0000313" key="2">
    <source>
        <dbReference type="EMBL" id="MBO8435739.1"/>
    </source>
</evidence>
<comment type="caution">
    <text evidence="2">The sequence shown here is derived from an EMBL/GenBank/DDBJ whole genome shotgun (WGS) entry which is preliminary data.</text>
</comment>
<protein>
    <submittedName>
        <fullName evidence="2">Gx transporter family protein</fullName>
    </submittedName>
</protein>
<gene>
    <name evidence="2" type="ORF">IAA97_02005</name>
</gene>
<keyword evidence="1" id="KW-0472">Membrane</keyword>
<feature type="transmembrane region" description="Helical" evidence="1">
    <location>
        <begin position="214"/>
        <end position="232"/>
    </location>
</feature>
<feature type="transmembrane region" description="Helical" evidence="1">
    <location>
        <begin position="321"/>
        <end position="345"/>
    </location>
</feature>
<feature type="transmembrane region" description="Helical" evidence="1">
    <location>
        <begin position="99"/>
        <end position="122"/>
    </location>
</feature>
<dbReference type="Proteomes" id="UP000823615">
    <property type="component" value="Unassembled WGS sequence"/>
</dbReference>
<evidence type="ECO:0000256" key="1">
    <source>
        <dbReference type="SAM" id="Phobius"/>
    </source>
</evidence>
<dbReference type="EMBL" id="JADIMT010000031">
    <property type="protein sequence ID" value="MBO8435739.1"/>
    <property type="molecule type" value="Genomic_DNA"/>
</dbReference>
<dbReference type="InterPro" id="IPR010898">
    <property type="entry name" value="Hpre_diP_synth_I"/>
</dbReference>
<organism evidence="2 3">
    <name type="scientific">Candidatus Ornithospirochaeta stercoripullorum</name>
    <dbReference type="NCBI Taxonomy" id="2840899"/>
    <lineage>
        <taxon>Bacteria</taxon>
        <taxon>Pseudomonadati</taxon>
        <taxon>Spirochaetota</taxon>
        <taxon>Spirochaetia</taxon>
        <taxon>Spirochaetales</taxon>
        <taxon>Spirochaetaceae</taxon>
        <taxon>Spirochaetaceae incertae sedis</taxon>
        <taxon>Candidatus Ornithospirochaeta</taxon>
    </lineage>
</organism>
<feature type="transmembrane region" description="Helical" evidence="1">
    <location>
        <begin position="60"/>
        <end position="79"/>
    </location>
</feature>
<reference evidence="2" key="2">
    <citation type="journal article" date="2021" name="PeerJ">
        <title>Extensive microbial diversity within the chicken gut microbiome revealed by metagenomics and culture.</title>
        <authorList>
            <person name="Gilroy R."/>
            <person name="Ravi A."/>
            <person name="Getino M."/>
            <person name="Pursley I."/>
            <person name="Horton D.L."/>
            <person name="Alikhan N.F."/>
            <person name="Baker D."/>
            <person name="Gharbi K."/>
            <person name="Hall N."/>
            <person name="Watson M."/>
            <person name="Adriaenssens E.M."/>
            <person name="Foster-Nyarko E."/>
            <person name="Jarju S."/>
            <person name="Secka A."/>
            <person name="Antonio M."/>
            <person name="Oren A."/>
            <person name="Chaudhuri R.R."/>
            <person name="La Ragione R."/>
            <person name="Hildebrand F."/>
            <person name="Pallen M.J."/>
        </authorList>
    </citation>
    <scope>NUCLEOTIDE SEQUENCE</scope>
    <source>
        <strain evidence="2">7293</strain>
    </source>
</reference>
<proteinExistence type="predicted"/>
<feature type="transmembrane region" description="Helical" evidence="1">
    <location>
        <begin position="169"/>
        <end position="202"/>
    </location>
</feature>
<name>A0A9D9H4M7_9SPIO</name>
<dbReference type="AlphaFoldDB" id="A0A9D9H4M7"/>
<keyword evidence="1" id="KW-1133">Transmembrane helix</keyword>
<feature type="transmembrane region" description="Helical" evidence="1">
    <location>
        <begin position="7"/>
        <end position="24"/>
    </location>
</feature>